<evidence type="ECO:0000313" key="3">
    <source>
        <dbReference type="Proteomes" id="UP001151760"/>
    </source>
</evidence>
<reference evidence="2" key="2">
    <citation type="submission" date="2022-01" db="EMBL/GenBank/DDBJ databases">
        <authorList>
            <person name="Yamashiro T."/>
            <person name="Shiraishi A."/>
            <person name="Satake H."/>
            <person name="Nakayama K."/>
        </authorList>
    </citation>
    <scope>NUCLEOTIDE SEQUENCE</scope>
</reference>
<comment type="caution">
    <text evidence="2">The sequence shown here is derived from an EMBL/GenBank/DDBJ whole genome shotgun (WGS) entry which is preliminary data.</text>
</comment>
<evidence type="ECO:0000313" key="2">
    <source>
        <dbReference type="EMBL" id="GJS52104.1"/>
    </source>
</evidence>
<name>A0ABQ4WGV7_9ASTR</name>
<keyword evidence="3" id="KW-1185">Reference proteome</keyword>
<gene>
    <name evidence="2" type="ORF">Tco_0625466</name>
</gene>
<feature type="region of interest" description="Disordered" evidence="1">
    <location>
        <begin position="1"/>
        <end position="33"/>
    </location>
</feature>
<proteinExistence type="predicted"/>
<protein>
    <submittedName>
        <fullName evidence="2">Uncharacterized protein</fullName>
    </submittedName>
</protein>
<dbReference type="EMBL" id="BQNB010008632">
    <property type="protein sequence ID" value="GJS52104.1"/>
    <property type="molecule type" value="Genomic_DNA"/>
</dbReference>
<dbReference type="Proteomes" id="UP001151760">
    <property type="component" value="Unassembled WGS sequence"/>
</dbReference>
<accession>A0ABQ4WGV7</accession>
<feature type="compositionally biased region" description="Polar residues" evidence="1">
    <location>
        <begin position="1"/>
        <end position="16"/>
    </location>
</feature>
<feature type="compositionally biased region" description="Basic and acidic residues" evidence="1">
    <location>
        <begin position="18"/>
        <end position="29"/>
    </location>
</feature>
<reference evidence="2" key="1">
    <citation type="journal article" date="2022" name="Int. J. Mol. Sci.">
        <title>Draft Genome of Tanacetum Coccineum: Genomic Comparison of Closely Related Tanacetum-Family Plants.</title>
        <authorList>
            <person name="Yamashiro T."/>
            <person name="Shiraishi A."/>
            <person name="Nakayama K."/>
            <person name="Satake H."/>
        </authorList>
    </citation>
    <scope>NUCLEOTIDE SEQUENCE</scope>
</reference>
<evidence type="ECO:0000256" key="1">
    <source>
        <dbReference type="SAM" id="MobiDB-lite"/>
    </source>
</evidence>
<organism evidence="2 3">
    <name type="scientific">Tanacetum coccineum</name>
    <dbReference type="NCBI Taxonomy" id="301880"/>
    <lineage>
        <taxon>Eukaryota</taxon>
        <taxon>Viridiplantae</taxon>
        <taxon>Streptophyta</taxon>
        <taxon>Embryophyta</taxon>
        <taxon>Tracheophyta</taxon>
        <taxon>Spermatophyta</taxon>
        <taxon>Magnoliopsida</taxon>
        <taxon>eudicotyledons</taxon>
        <taxon>Gunneridae</taxon>
        <taxon>Pentapetalae</taxon>
        <taxon>asterids</taxon>
        <taxon>campanulids</taxon>
        <taxon>Asterales</taxon>
        <taxon>Asteraceae</taxon>
        <taxon>Asteroideae</taxon>
        <taxon>Anthemideae</taxon>
        <taxon>Anthemidinae</taxon>
        <taxon>Tanacetum</taxon>
    </lineage>
</organism>
<sequence>MEKSSNPTQIPSSPNVTPKEEPITLERPESLNPFLPTDQVEFNFDEMLFTTNNEVARVYPDHTNLEYFQLVSDFISKCCLKKAFTSAPT</sequence>